<protein>
    <submittedName>
        <fullName evidence="6">AraC-family transcriptional regulator</fullName>
    </submittedName>
</protein>
<dbReference type="EMBL" id="AP013063">
    <property type="protein sequence ID" value="BAO32401.1"/>
    <property type="molecule type" value="Genomic_DNA"/>
</dbReference>
<dbReference type="KEGG" id="smar:SM39_0336"/>
<keyword evidence="2" id="KW-0805">Transcription regulation</keyword>
<dbReference type="Gene3D" id="1.10.10.60">
    <property type="entry name" value="Homeodomain-like"/>
    <property type="match status" value="1"/>
</dbReference>
<sequence length="250" mass="27718">MTQIRSQRLQHEKKHLTPWHRHEGGQIYLLTRGMLAMELPGRQWAITGGTLGWLPPGCAHQALACGDVAGWSLYLPVESVPEMPPLPQLPQLFTASALLQALVERIAQFPAGPLSAPQRRLLQVLLDEMHAASRAPLQLPLPQDARLLNIARALLNDPASPRSQRDWAIWAGLSPRTLSRRFLQETGISFVLWRQQARVLRSLEGLSRGKAVGEVADACGYDNVSAYIAAFRRRFGVTPGAYFAPARQTE</sequence>
<dbReference type="SUPFAM" id="SSF46689">
    <property type="entry name" value="Homeodomain-like"/>
    <property type="match status" value="1"/>
</dbReference>
<dbReference type="PROSITE" id="PS00041">
    <property type="entry name" value="HTH_ARAC_FAMILY_1"/>
    <property type="match status" value="1"/>
</dbReference>
<dbReference type="InterPro" id="IPR011051">
    <property type="entry name" value="RmlC_Cupin_sf"/>
</dbReference>
<keyword evidence="3" id="KW-0238">DNA-binding</keyword>
<name>A0AAT9F2C9_SERMA</name>
<dbReference type="PANTHER" id="PTHR11019:SF159">
    <property type="entry name" value="TRANSCRIPTIONAL REGULATOR-RELATED"/>
    <property type="match status" value="1"/>
</dbReference>
<organism evidence="6">
    <name type="scientific">Serratia marcescens SM39</name>
    <dbReference type="NCBI Taxonomy" id="1334564"/>
    <lineage>
        <taxon>Bacteria</taxon>
        <taxon>Pseudomonadati</taxon>
        <taxon>Pseudomonadota</taxon>
        <taxon>Gammaproteobacteria</taxon>
        <taxon>Enterobacterales</taxon>
        <taxon>Yersiniaceae</taxon>
        <taxon>Serratia</taxon>
    </lineage>
</organism>
<evidence type="ECO:0000256" key="4">
    <source>
        <dbReference type="ARBA" id="ARBA00023163"/>
    </source>
</evidence>
<evidence type="ECO:0000256" key="2">
    <source>
        <dbReference type="ARBA" id="ARBA00023015"/>
    </source>
</evidence>
<proteinExistence type="predicted"/>
<dbReference type="AlphaFoldDB" id="A0AAT9F2C9"/>
<evidence type="ECO:0000259" key="5">
    <source>
        <dbReference type="PROSITE" id="PS01124"/>
    </source>
</evidence>
<dbReference type="FunFam" id="1.10.10.60:FF:000132">
    <property type="entry name" value="AraC family transcriptional regulator"/>
    <property type="match status" value="1"/>
</dbReference>
<dbReference type="Pfam" id="PF02311">
    <property type="entry name" value="AraC_binding"/>
    <property type="match status" value="1"/>
</dbReference>
<keyword evidence="1" id="KW-0678">Repressor</keyword>
<dbReference type="InterPro" id="IPR018062">
    <property type="entry name" value="HTH_AraC-typ_CS"/>
</dbReference>
<dbReference type="SUPFAM" id="SSF51182">
    <property type="entry name" value="RmlC-like cupins"/>
    <property type="match status" value="1"/>
</dbReference>
<dbReference type="Pfam" id="PF12833">
    <property type="entry name" value="HTH_18"/>
    <property type="match status" value="1"/>
</dbReference>
<accession>A0AAT9F2C9</accession>
<dbReference type="Gene3D" id="2.60.120.10">
    <property type="entry name" value="Jelly Rolls"/>
    <property type="match status" value="1"/>
</dbReference>
<dbReference type="SMART" id="SM00342">
    <property type="entry name" value="HTH_ARAC"/>
    <property type="match status" value="1"/>
</dbReference>
<evidence type="ECO:0000256" key="3">
    <source>
        <dbReference type="ARBA" id="ARBA00023125"/>
    </source>
</evidence>
<dbReference type="GO" id="GO:0003700">
    <property type="term" value="F:DNA-binding transcription factor activity"/>
    <property type="evidence" value="ECO:0007669"/>
    <property type="project" value="InterPro"/>
</dbReference>
<reference evidence="6" key="1">
    <citation type="journal article" date="2014" name="Genome Biol. Evol.">
        <title>Genome evolution and plasticity of Serratia marcescens, an important multidrug-resistant nosocomial pathogen.</title>
        <authorList>
            <person name="Iguchi A."/>
            <person name="Nagaya Y."/>
            <person name="Pradel E."/>
            <person name="Ooka T."/>
            <person name="Ogura Y."/>
            <person name="Katsura K."/>
            <person name="Kurokawa K."/>
            <person name="Oshima K."/>
            <person name="Hattori M."/>
            <person name="Parkhill J."/>
            <person name="Sebaihia M."/>
            <person name="Coulthurst S.J."/>
            <person name="Gotoh N."/>
            <person name="Thomson N.R."/>
            <person name="Ewbank J.J."/>
            <person name="Hayashi T."/>
        </authorList>
    </citation>
    <scope>NUCLEOTIDE SEQUENCE</scope>
    <source>
        <strain evidence="6">SM39</strain>
    </source>
</reference>
<dbReference type="InterPro" id="IPR009057">
    <property type="entry name" value="Homeodomain-like_sf"/>
</dbReference>
<keyword evidence="4" id="KW-0804">Transcription</keyword>
<evidence type="ECO:0000256" key="1">
    <source>
        <dbReference type="ARBA" id="ARBA00022491"/>
    </source>
</evidence>
<dbReference type="GO" id="GO:0043565">
    <property type="term" value="F:sequence-specific DNA binding"/>
    <property type="evidence" value="ECO:0007669"/>
    <property type="project" value="InterPro"/>
</dbReference>
<dbReference type="PROSITE" id="PS01124">
    <property type="entry name" value="HTH_ARAC_FAMILY_2"/>
    <property type="match status" value="1"/>
</dbReference>
<feature type="domain" description="HTH araC/xylS-type" evidence="5">
    <location>
        <begin position="145"/>
        <end position="245"/>
    </location>
</feature>
<dbReference type="InterPro" id="IPR014710">
    <property type="entry name" value="RmlC-like_jellyroll"/>
</dbReference>
<dbReference type="PANTHER" id="PTHR11019">
    <property type="entry name" value="HTH-TYPE TRANSCRIPTIONAL REGULATOR NIMR"/>
    <property type="match status" value="1"/>
</dbReference>
<dbReference type="InterPro" id="IPR003313">
    <property type="entry name" value="AraC-bd"/>
</dbReference>
<evidence type="ECO:0000313" key="6">
    <source>
        <dbReference type="EMBL" id="BAO32401.1"/>
    </source>
</evidence>
<dbReference type="InterPro" id="IPR018060">
    <property type="entry name" value="HTH_AraC"/>
</dbReference>
<gene>
    <name evidence="6" type="ORF">SM39_0336</name>
</gene>
<dbReference type="RefSeq" id="WP_041033586.1">
    <property type="nucleotide sequence ID" value="NZ_AP013063.1"/>
</dbReference>